<feature type="region of interest" description="Disordered" evidence="6">
    <location>
        <begin position="59"/>
        <end position="85"/>
    </location>
</feature>
<dbReference type="STRING" id="196109.A0A136II81"/>
<reference evidence="8" key="1">
    <citation type="submission" date="2016-02" db="EMBL/GenBank/DDBJ databases">
        <title>Draft genome sequence of Microdochium bolleyi, a fungal endophyte of beachgrass.</title>
        <authorList>
            <consortium name="DOE Joint Genome Institute"/>
            <person name="David A.S."/>
            <person name="May G."/>
            <person name="Haridas S."/>
            <person name="Lim J."/>
            <person name="Wang M."/>
            <person name="Labutti K."/>
            <person name="Lipzen A."/>
            <person name="Barry K."/>
            <person name="Grigoriev I.V."/>
        </authorList>
    </citation>
    <scope>NUCLEOTIDE SEQUENCE [LARGE SCALE GENOMIC DNA]</scope>
    <source>
        <strain evidence="8">J235TASD1</strain>
    </source>
</reference>
<dbReference type="InterPro" id="IPR040000">
    <property type="entry name" value="NOP9"/>
</dbReference>
<dbReference type="GO" id="GO:0005730">
    <property type="term" value="C:nucleolus"/>
    <property type="evidence" value="ECO:0007669"/>
    <property type="project" value="UniProtKB-SubCell"/>
</dbReference>
<dbReference type="GO" id="GO:0000480">
    <property type="term" value="P:endonucleolytic cleavage in 5'-ETS of tricistronic rRNA transcript (SSU-rRNA, 5.8S rRNA, LSU-rRNA)"/>
    <property type="evidence" value="ECO:0007669"/>
    <property type="project" value="TreeGrafter"/>
</dbReference>
<name>A0A136II81_9PEZI</name>
<dbReference type="InParanoid" id="A0A136II81"/>
<feature type="compositionally biased region" description="Gly residues" evidence="6">
    <location>
        <begin position="308"/>
        <end position="329"/>
    </location>
</feature>
<sequence>MPKLVTLSRFNVIKALFERCQARQASAEIKALTQALIQAYGGDKKSLVPKLCHLEDIKAKNDENTNNDDSSKKKRKNGDHDPLAKNRASLVSHGSHLATTMLSIPGPTSDAIQTSILSLSAEQLYHLASSSGPTSHVVTAALKTASSNKAFHKAIVVALRPRVAELVLDSEHGDRVVTAMVNMPTTQPVTAASTAAAASSGTAVTASASLPLHLKEAVMTSLGEREKDMRDSFAGRRVWRNVKADLWAHRRAEWVQWQRDIAQIVVVARQHGSSGGAGGRKGKPTGSNDVAVASRGAGGQTRPPFGKPNGGGGGGGGDAGGGRGGRGKR</sequence>
<comment type="subcellular location">
    <subcellularLocation>
        <location evidence="1">Nucleus</location>
        <location evidence="1">Nucleolus</location>
    </subcellularLocation>
</comment>
<dbReference type="GO" id="GO:0000056">
    <property type="term" value="P:ribosomal small subunit export from nucleus"/>
    <property type="evidence" value="ECO:0007669"/>
    <property type="project" value="TreeGrafter"/>
</dbReference>
<protein>
    <recommendedName>
        <fullName evidence="2">Nucleolar protein 9</fullName>
    </recommendedName>
    <alternativeName>
        <fullName evidence="4 5">Pumilio domain-containing protein NOP9</fullName>
    </alternativeName>
</protein>
<organism evidence="7 8">
    <name type="scientific">Microdochium bolleyi</name>
    <dbReference type="NCBI Taxonomy" id="196109"/>
    <lineage>
        <taxon>Eukaryota</taxon>
        <taxon>Fungi</taxon>
        <taxon>Dikarya</taxon>
        <taxon>Ascomycota</taxon>
        <taxon>Pezizomycotina</taxon>
        <taxon>Sordariomycetes</taxon>
        <taxon>Xylariomycetidae</taxon>
        <taxon>Xylariales</taxon>
        <taxon>Microdochiaceae</taxon>
        <taxon>Microdochium</taxon>
    </lineage>
</organism>
<dbReference type="Pfam" id="PF22493">
    <property type="entry name" value="PUF_NOP9"/>
    <property type="match status" value="1"/>
</dbReference>
<dbReference type="GO" id="GO:0030688">
    <property type="term" value="C:preribosome, small subunit precursor"/>
    <property type="evidence" value="ECO:0007669"/>
    <property type="project" value="TreeGrafter"/>
</dbReference>
<dbReference type="GO" id="GO:0030686">
    <property type="term" value="C:90S preribosome"/>
    <property type="evidence" value="ECO:0007669"/>
    <property type="project" value="TreeGrafter"/>
</dbReference>
<evidence type="ECO:0000313" key="7">
    <source>
        <dbReference type="EMBL" id="KXJ84680.1"/>
    </source>
</evidence>
<dbReference type="GO" id="GO:0000447">
    <property type="term" value="P:endonucleolytic cleavage in ITS1 to separate SSU-rRNA from 5.8S rRNA and LSU-rRNA from tricistronic rRNA transcript (SSU-rRNA, 5.8S rRNA, LSU-rRNA)"/>
    <property type="evidence" value="ECO:0007669"/>
    <property type="project" value="TreeGrafter"/>
</dbReference>
<dbReference type="Proteomes" id="UP000070501">
    <property type="component" value="Unassembled WGS sequence"/>
</dbReference>
<gene>
    <name evidence="7" type="ORF">Micbo1qcDRAFT_13586</name>
</gene>
<evidence type="ECO:0000256" key="4">
    <source>
        <dbReference type="ARBA" id="ARBA00030932"/>
    </source>
</evidence>
<evidence type="ECO:0000256" key="3">
    <source>
        <dbReference type="ARBA" id="ARBA00022737"/>
    </source>
</evidence>
<evidence type="ECO:0000256" key="5">
    <source>
        <dbReference type="ARBA" id="ARBA00031929"/>
    </source>
</evidence>
<accession>A0A136II81</accession>
<proteinExistence type="predicted"/>
<evidence type="ECO:0000313" key="8">
    <source>
        <dbReference type="Proteomes" id="UP000070501"/>
    </source>
</evidence>
<dbReference type="PANTHER" id="PTHR13102:SF0">
    <property type="entry name" value="NUCLEOLAR PROTEIN 9"/>
    <property type="match status" value="1"/>
</dbReference>
<keyword evidence="3" id="KW-0677">Repeat</keyword>
<evidence type="ECO:0000256" key="6">
    <source>
        <dbReference type="SAM" id="MobiDB-lite"/>
    </source>
</evidence>
<feature type="region of interest" description="Disordered" evidence="6">
    <location>
        <begin position="270"/>
        <end position="329"/>
    </location>
</feature>
<keyword evidence="8" id="KW-1185">Reference proteome</keyword>
<dbReference type="GO" id="GO:0003723">
    <property type="term" value="F:RNA binding"/>
    <property type="evidence" value="ECO:0007669"/>
    <property type="project" value="InterPro"/>
</dbReference>
<dbReference type="PANTHER" id="PTHR13102">
    <property type="entry name" value="NUCLEOLAR PROTEIN 9"/>
    <property type="match status" value="1"/>
</dbReference>
<dbReference type="GO" id="GO:0000472">
    <property type="term" value="P:endonucleolytic cleavage to generate mature 5'-end of SSU-rRNA from (SSU-rRNA, 5.8S rRNA, LSU-rRNA)"/>
    <property type="evidence" value="ECO:0007669"/>
    <property type="project" value="TreeGrafter"/>
</dbReference>
<evidence type="ECO:0000256" key="2">
    <source>
        <dbReference type="ARBA" id="ARBA00016427"/>
    </source>
</evidence>
<dbReference type="InterPro" id="IPR001313">
    <property type="entry name" value="Pumilio_RNA-bd_rpt"/>
</dbReference>
<dbReference type="OrthoDB" id="392571at2759"/>
<evidence type="ECO:0000256" key="1">
    <source>
        <dbReference type="ARBA" id="ARBA00004604"/>
    </source>
</evidence>
<dbReference type="EMBL" id="KQ964358">
    <property type="protein sequence ID" value="KXJ84680.1"/>
    <property type="molecule type" value="Genomic_DNA"/>
</dbReference>
<dbReference type="AlphaFoldDB" id="A0A136II81"/>